<accession>A0A6C0FZS6</accession>
<reference evidence="3 4" key="1">
    <citation type="submission" date="2020-01" db="EMBL/GenBank/DDBJ databases">
        <title>Paenibacillus sp. nov., isolated from tomato rhizosphere.</title>
        <authorList>
            <person name="Weon H.-Y."/>
            <person name="Lee S.A."/>
        </authorList>
    </citation>
    <scope>NUCLEOTIDE SEQUENCE [LARGE SCALE GENOMIC DNA]</scope>
    <source>
        <strain evidence="3 4">12200R-189</strain>
    </source>
</reference>
<proteinExistence type="predicted"/>
<dbReference type="KEGG" id="plyc:GXP70_12725"/>
<keyword evidence="4" id="KW-1185">Reference proteome</keyword>
<feature type="region of interest" description="Disordered" evidence="2">
    <location>
        <begin position="123"/>
        <end position="158"/>
    </location>
</feature>
<dbReference type="Proteomes" id="UP000476064">
    <property type="component" value="Chromosome"/>
</dbReference>
<feature type="coiled-coil region" evidence="1">
    <location>
        <begin position="37"/>
        <end position="93"/>
    </location>
</feature>
<dbReference type="AlphaFoldDB" id="A0A6C0FZS6"/>
<evidence type="ECO:0000256" key="1">
    <source>
        <dbReference type="SAM" id="Coils"/>
    </source>
</evidence>
<dbReference type="RefSeq" id="WP_162357164.1">
    <property type="nucleotide sequence ID" value="NZ_CP048209.1"/>
</dbReference>
<gene>
    <name evidence="3" type="ORF">GXP70_12725</name>
</gene>
<protein>
    <submittedName>
        <fullName evidence="3">Uncharacterized protein</fullName>
    </submittedName>
</protein>
<evidence type="ECO:0000313" key="3">
    <source>
        <dbReference type="EMBL" id="QHT60724.1"/>
    </source>
</evidence>
<dbReference type="Pfam" id="PF19610">
    <property type="entry name" value="DUF6115"/>
    <property type="match status" value="1"/>
</dbReference>
<sequence>MEPWQTIMLVGGIVVVSAVMLPKRAGKESPANDSQTVRNMETALEQFMENMEADSREIAGLVSKSNEESQAQAAKRDDRVGQLERRIAELEQTLAEQAAWAANAAAATGVSSEFGVRFDRSASPFVPQPSVQSAERPADASEVLEPAEAAEETAPPAPSIRSRYAELFELHQAGKSIEAIAKKLGLNKGEVQLILQLSRQEEASRG</sequence>
<organism evidence="3 4">
    <name type="scientific">Paenibacillus lycopersici</name>
    <dbReference type="NCBI Taxonomy" id="2704462"/>
    <lineage>
        <taxon>Bacteria</taxon>
        <taxon>Bacillati</taxon>
        <taxon>Bacillota</taxon>
        <taxon>Bacilli</taxon>
        <taxon>Bacillales</taxon>
        <taxon>Paenibacillaceae</taxon>
        <taxon>Paenibacillus</taxon>
    </lineage>
</organism>
<evidence type="ECO:0000256" key="2">
    <source>
        <dbReference type="SAM" id="MobiDB-lite"/>
    </source>
</evidence>
<evidence type="ECO:0000313" key="4">
    <source>
        <dbReference type="Proteomes" id="UP000476064"/>
    </source>
</evidence>
<dbReference type="InterPro" id="IPR046118">
    <property type="entry name" value="DUF6115"/>
</dbReference>
<keyword evidence="1" id="KW-0175">Coiled coil</keyword>
<dbReference type="EMBL" id="CP048209">
    <property type="protein sequence ID" value="QHT60724.1"/>
    <property type="molecule type" value="Genomic_DNA"/>
</dbReference>
<name>A0A6C0FZS6_9BACL</name>